<feature type="transmembrane region" description="Helical" evidence="8">
    <location>
        <begin position="206"/>
        <end position="225"/>
    </location>
</feature>
<evidence type="ECO:0000256" key="2">
    <source>
        <dbReference type="ARBA" id="ARBA00022475"/>
    </source>
</evidence>
<keyword evidence="7" id="KW-0460">Magnesium</keyword>
<feature type="transmembrane region" description="Helical" evidence="8">
    <location>
        <begin position="45"/>
        <end position="67"/>
    </location>
</feature>
<feature type="binding site" evidence="7">
    <location>
        <position position="145"/>
    </location>
    <ligand>
        <name>Mg(2+)</name>
        <dbReference type="ChEBI" id="CHEBI:18420"/>
    </ligand>
</feature>
<evidence type="ECO:0000256" key="1">
    <source>
        <dbReference type="ARBA" id="ARBA00004651"/>
    </source>
</evidence>
<feature type="transmembrane region" description="Helical" evidence="8">
    <location>
        <begin position="96"/>
        <end position="117"/>
    </location>
</feature>
<dbReference type="CDD" id="cd06853">
    <property type="entry name" value="GT_WecA_like"/>
    <property type="match status" value="1"/>
</dbReference>
<dbReference type="Pfam" id="PF00953">
    <property type="entry name" value="Glycos_transf_4"/>
    <property type="match status" value="1"/>
</dbReference>
<comment type="subcellular location">
    <subcellularLocation>
        <location evidence="1">Cell membrane</location>
        <topology evidence="1">Multi-pass membrane protein</topology>
    </subcellularLocation>
</comment>
<keyword evidence="10" id="KW-1185">Reference proteome</keyword>
<feature type="transmembrane region" description="Helical" evidence="8">
    <location>
        <begin position="231"/>
        <end position="250"/>
    </location>
</feature>
<feature type="transmembrane region" description="Helical" evidence="8">
    <location>
        <begin position="123"/>
        <end position="141"/>
    </location>
</feature>
<comment type="caution">
    <text evidence="9">The sequence shown here is derived from an EMBL/GenBank/DDBJ whole genome shotgun (WGS) entry which is preliminary data.</text>
</comment>
<comment type="cofactor">
    <cofactor evidence="7">
        <name>Mg(2+)</name>
        <dbReference type="ChEBI" id="CHEBI:18420"/>
    </cofactor>
</comment>
<keyword evidence="6 8" id="KW-0472">Membrane</keyword>
<dbReference type="GO" id="GO:0016780">
    <property type="term" value="F:phosphotransferase activity, for other substituted phosphate groups"/>
    <property type="evidence" value="ECO:0007669"/>
    <property type="project" value="InterPro"/>
</dbReference>
<dbReference type="GO" id="GO:0009103">
    <property type="term" value="P:lipopolysaccharide biosynthetic process"/>
    <property type="evidence" value="ECO:0007669"/>
    <property type="project" value="TreeGrafter"/>
</dbReference>
<evidence type="ECO:0000256" key="4">
    <source>
        <dbReference type="ARBA" id="ARBA00022692"/>
    </source>
</evidence>
<keyword evidence="5 8" id="KW-1133">Transmembrane helix</keyword>
<dbReference type="RefSeq" id="WP_168874238.1">
    <property type="nucleotide sequence ID" value="NZ_JABAIA010000003.1"/>
</dbReference>
<dbReference type="EMBL" id="JABAIA010000003">
    <property type="protein sequence ID" value="NLR68313.1"/>
    <property type="molecule type" value="Genomic_DNA"/>
</dbReference>
<evidence type="ECO:0000256" key="7">
    <source>
        <dbReference type="PIRSR" id="PIRSR600715-1"/>
    </source>
</evidence>
<evidence type="ECO:0000313" key="10">
    <source>
        <dbReference type="Proteomes" id="UP000570474"/>
    </source>
</evidence>
<dbReference type="AlphaFoldDB" id="A0A847RYX1"/>
<feature type="binding site" evidence="7">
    <location>
        <position position="205"/>
    </location>
    <ligand>
        <name>Mg(2+)</name>
        <dbReference type="ChEBI" id="CHEBI:18420"/>
    </ligand>
</feature>
<feature type="transmembrane region" description="Helical" evidence="8">
    <location>
        <begin position="153"/>
        <end position="171"/>
    </location>
</feature>
<reference evidence="9 10" key="1">
    <citation type="submission" date="2020-04" db="EMBL/GenBank/DDBJ databases">
        <authorList>
            <person name="Yin C."/>
        </authorList>
    </citation>
    <scope>NUCLEOTIDE SEQUENCE [LARGE SCALE GENOMIC DNA]</scope>
    <source>
        <strain evidence="9 10">Ae27</strain>
    </source>
</reference>
<dbReference type="GO" id="GO:0071555">
    <property type="term" value="P:cell wall organization"/>
    <property type="evidence" value="ECO:0007669"/>
    <property type="project" value="TreeGrafter"/>
</dbReference>
<keyword evidence="2" id="KW-1003">Cell membrane</keyword>
<evidence type="ECO:0000256" key="3">
    <source>
        <dbReference type="ARBA" id="ARBA00022679"/>
    </source>
</evidence>
<dbReference type="GO" id="GO:0046872">
    <property type="term" value="F:metal ion binding"/>
    <property type="evidence" value="ECO:0007669"/>
    <property type="project" value="UniProtKB-KW"/>
</dbReference>
<dbReference type="PANTHER" id="PTHR22926">
    <property type="entry name" value="PHOSPHO-N-ACETYLMURAMOYL-PENTAPEPTIDE-TRANSFERASE"/>
    <property type="match status" value="1"/>
</dbReference>
<dbReference type="Proteomes" id="UP000570474">
    <property type="component" value="Unassembled WGS sequence"/>
</dbReference>
<evidence type="ECO:0000256" key="6">
    <source>
        <dbReference type="ARBA" id="ARBA00023136"/>
    </source>
</evidence>
<evidence type="ECO:0000256" key="5">
    <source>
        <dbReference type="ARBA" id="ARBA00022989"/>
    </source>
</evidence>
<feature type="transmembrane region" description="Helical" evidence="8">
    <location>
        <begin position="73"/>
        <end position="89"/>
    </location>
</feature>
<keyword evidence="3 9" id="KW-0808">Transferase</keyword>
<protein>
    <submittedName>
        <fullName evidence="9">Undecaprenyl/decaprenyl-phosphate alpha-N-acetylglucosaminyl 1-phosphate transferase</fullName>
    </submittedName>
</protein>
<accession>A0A847RYX1</accession>
<dbReference type="InterPro" id="IPR000715">
    <property type="entry name" value="Glycosyl_transferase_4"/>
</dbReference>
<name>A0A847RYX1_9BACT</name>
<feature type="transmembrane region" description="Helical" evidence="8">
    <location>
        <begin position="6"/>
        <end position="24"/>
    </location>
</feature>
<organism evidence="9 10">
    <name type="scientific">Chitinophaga varians</name>
    <dbReference type="NCBI Taxonomy" id="2202339"/>
    <lineage>
        <taxon>Bacteria</taxon>
        <taxon>Pseudomonadati</taxon>
        <taxon>Bacteroidota</taxon>
        <taxon>Chitinophagia</taxon>
        <taxon>Chitinophagales</taxon>
        <taxon>Chitinophagaceae</taxon>
        <taxon>Chitinophaga</taxon>
    </lineage>
</organism>
<evidence type="ECO:0000256" key="8">
    <source>
        <dbReference type="SAM" id="Phobius"/>
    </source>
</evidence>
<feature type="transmembrane region" description="Helical" evidence="8">
    <location>
        <begin position="281"/>
        <end position="302"/>
    </location>
</feature>
<keyword evidence="7" id="KW-0479">Metal-binding</keyword>
<proteinExistence type="predicted"/>
<feature type="transmembrane region" description="Helical" evidence="8">
    <location>
        <begin position="177"/>
        <end position="194"/>
    </location>
</feature>
<sequence>MILNVILPLLLALIVTYCLFNILLRNKINFKLIAQPNANTVTHVQPIPLIGGLGIFLGVALTAVFFLEKGFPLGTYLLGLLPMAVLGVYKDRFQAPLSSIIQLVFQITTCLILYFYWNEISHLSYNLINAGVFVVICCIIINSYNFIDVMDGLAGAYIASVLILLGASMIYHENIHLISFVALFTGAILAFLRFNWRPAKLFMGDLGSFGLIYTVLFIIISIRPVEGVSTHLGYFFVFFLVIIEFTFTVTRRIMTGRLPWIGDGVHISTLLLKKGIKSQTIVIYAVLVTIITNLLAVFCFHVK</sequence>
<gene>
    <name evidence="9" type="ORF">HGH92_28660</name>
</gene>
<dbReference type="PANTHER" id="PTHR22926:SF3">
    <property type="entry name" value="UNDECAPRENYL-PHOSPHATE ALPHA-N-ACETYLGLUCOSAMINYL 1-PHOSPHATE TRANSFERASE"/>
    <property type="match status" value="1"/>
</dbReference>
<evidence type="ECO:0000313" key="9">
    <source>
        <dbReference type="EMBL" id="NLR68313.1"/>
    </source>
</evidence>
<dbReference type="GO" id="GO:0044038">
    <property type="term" value="P:cell wall macromolecule biosynthetic process"/>
    <property type="evidence" value="ECO:0007669"/>
    <property type="project" value="TreeGrafter"/>
</dbReference>
<dbReference type="GO" id="GO:0005886">
    <property type="term" value="C:plasma membrane"/>
    <property type="evidence" value="ECO:0007669"/>
    <property type="project" value="UniProtKB-SubCell"/>
</dbReference>
<keyword evidence="4 8" id="KW-0812">Transmembrane</keyword>